<accession>A0A9P8LG34</accession>
<dbReference type="AlphaFoldDB" id="A0A9P8LG34"/>
<dbReference type="InterPro" id="IPR027417">
    <property type="entry name" value="P-loop_NTPase"/>
</dbReference>
<evidence type="ECO:0000313" key="2">
    <source>
        <dbReference type="EMBL" id="KAH0564776.1"/>
    </source>
</evidence>
<dbReference type="SUPFAM" id="SSF52540">
    <property type="entry name" value="P-loop containing nucleoside triphosphate hydrolases"/>
    <property type="match status" value="1"/>
</dbReference>
<sequence length="1249" mass="141898">MEILDRRFSADRISISAVELLSDFPKRSWTIRLESSRTGRKSKVFTLIDPFSEVDYEELRWYMEDYALQDPFAHDRATRVTQNLDRYATLLITALRPSIEEVTLLEDANTAGHQWESLHFLIFGDGTLKSLHSLRWELLEREQCWADILHPALFATVSRISGEPSDVRTQQSGTCSTRPFRILYVSSRPGLEEDVSYRAISRQIWALIETRTIDHLQPQMQFVRPGTWRKFKDMLGPPGDGHFDVVHFDMHGIIKKRAGKATARLHFSNTGAASTDPDPKTAKAIAQELTRCGVKSVVLNACNAATTGFSVESNFAHVLAAQGIPYVVAMPYKVKTDAAALAMRTFYSILLTESGSFMKATRCARAELRRLRGRAGRYGTTVDCDDEYNLVCYCAKPEVDFTPITGGLHYTMYSQNAALAGPYSDSTLKPVGSGLGRHIPNIIRIQDLDILSLEELLVGNSVVFVTGESGTGKSTLARNIQSWWRGTSFARYVEYFEVSGDLQNWRDGIHQKGILQSDPNEGFVGEAGSYDYDRVFLLDDIDPWEMGPQENSMKYFLSSCVGCIKKCRIILFTRMTKEVLTGRYPWAPVHEISIPSSEEATALAKFHLLGQRPSYELSHTDAGDLEELVKHHRMNLSFIEIFMPRMAELYLLPKDFVGYLLRHPSSCDFAAFHDRISCQDSYPVLGLVHERLQAWGKSVLAFRIAFPLCMFQQRVPQDIRPWLYKLWEKGLFSGGKLPFEPYPLESGRIHAFELEPGWGSFPPDWAFEDSWVQVQECLQNSGLLQKEKTTFPGLSTYSRIHPILPYFLRYEIARLGLRDSYWPDLLGAYWEYYEVRAADLTLSFLEDESRYSTVMDINNDLVNLHEAINLSTMQKCFPFRIMRSYNLISFIDFTSMTKVQLRRWQSLFDQVLTRFERIVLEKEWSNSQPQDFKQKMVIYAMTVARCTGKLLEELGSSSAVLDNAERALILRNNLTKDLVVTDQNIEAIFYTIQVQRAKATPTHQWSPDTLNLFHTLLLTKASDNVVGERERIKLANAELANHLAADRDKIPSSHPLHAILGRAFENGRAFIQSIHLNNGVLAQHLSLSGRAAMAYTVGQEQEESASIMNDFTSREHAAQTIRGIQAEFSKRVPSSNSGYSNDARAFTIDADAYLRGDEFFYDRGRLRQVYEIAQQQKDTKNHLFCLNQLFTAALLDGDLGAAQNYDIALQKLEEELVLARQLDGNEVVAVSDNRQLLLDNTTSSVRENI</sequence>
<dbReference type="InterPro" id="IPR024983">
    <property type="entry name" value="CHAT_dom"/>
</dbReference>
<organism evidence="2 3">
    <name type="scientific">Trichoglossum hirsutum</name>
    <dbReference type="NCBI Taxonomy" id="265104"/>
    <lineage>
        <taxon>Eukaryota</taxon>
        <taxon>Fungi</taxon>
        <taxon>Dikarya</taxon>
        <taxon>Ascomycota</taxon>
        <taxon>Pezizomycotina</taxon>
        <taxon>Geoglossomycetes</taxon>
        <taxon>Geoglossales</taxon>
        <taxon>Geoglossaceae</taxon>
        <taxon>Trichoglossum</taxon>
    </lineage>
</organism>
<dbReference type="InterPro" id="IPR025662">
    <property type="entry name" value="Sigma_54_int_dom_ATP-bd_1"/>
</dbReference>
<evidence type="ECO:0000259" key="1">
    <source>
        <dbReference type="Pfam" id="PF12770"/>
    </source>
</evidence>
<dbReference type="CDD" id="cd02019">
    <property type="entry name" value="NK"/>
    <property type="match status" value="1"/>
</dbReference>
<name>A0A9P8LG34_9PEZI</name>
<keyword evidence="3" id="KW-1185">Reference proteome</keyword>
<dbReference type="Proteomes" id="UP000750711">
    <property type="component" value="Unassembled WGS sequence"/>
</dbReference>
<dbReference type="EMBL" id="JAGHQM010000180">
    <property type="protein sequence ID" value="KAH0564776.1"/>
    <property type="molecule type" value="Genomic_DNA"/>
</dbReference>
<comment type="caution">
    <text evidence="2">The sequence shown here is derived from an EMBL/GenBank/DDBJ whole genome shotgun (WGS) entry which is preliminary data.</text>
</comment>
<gene>
    <name evidence="2" type="ORF">GP486_001833</name>
</gene>
<feature type="domain" description="CHAT" evidence="1">
    <location>
        <begin position="213"/>
        <end position="371"/>
    </location>
</feature>
<evidence type="ECO:0000313" key="3">
    <source>
        <dbReference type="Proteomes" id="UP000750711"/>
    </source>
</evidence>
<protein>
    <recommendedName>
        <fullName evidence="1">CHAT domain-containing protein</fullName>
    </recommendedName>
</protein>
<dbReference type="PROSITE" id="PS00675">
    <property type="entry name" value="SIGMA54_INTERACT_1"/>
    <property type="match status" value="1"/>
</dbReference>
<dbReference type="Pfam" id="PF12770">
    <property type="entry name" value="CHAT"/>
    <property type="match status" value="1"/>
</dbReference>
<reference evidence="2" key="1">
    <citation type="submission" date="2021-03" db="EMBL/GenBank/DDBJ databases">
        <title>Comparative genomics and phylogenomic investigation of the class Geoglossomycetes provide insights into ecological specialization and systematics.</title>
        <authorList>
            <person name="Melie T."/>
            <person name="Pirro S."/>
            <person name="Miller A.N."/>
            <person name="Quandt A."/>
        </authorList>
    </citation>
    <scope>NUCLEOTIDE SEQUENCE</scope>
    <source>
        <strain evidence="2">CAQ_001_2017</strain>
    </source>
</reference>
<proteinExistence type="predicted"/>